<evidence type="ECO:0000256" key="3">
    <source>
        <dbReference type="ARBA" id="ARBA00022603"/>
    </source>
</evidence>
<accession>A0AAF0FRU2</accession>
<evidence type="ECO:0000313" key="12">
    <source>
        <dbReference type="Proteomes" id="UP001218895"/>
    </source>
</evidence>
<dbReference type="PROSITE" id="PS51918">
    <property type="entry name" value="RADICAL_SAM"/>
    <property type="match status" value="1"/>
</dbReference>
<evidence type="ECO:0000256" key="6">
    <source>
        <dbReference type="ARBA" id="ARBA00022723"/>
    </source>
</evidence>
<feature type="domain" description="B12-binding" evidence="9">
    <location>
        <begin position="5"/>
        <end position="138"/>
    </location>
</feature>
<comment type="cofactor">
    <cofactor evidence="1">
        <name>[4Fe-4S] cluster</name>
        <dbReference type="ChEBI" id="CHEBI:49883"/>
    </cofactor>
</comment>
<evidence type="ECO:0000259" key="10">
    <source>
        <dbReference type="PROSITE" id="PS51918"/>
    </source>
</evidence>
<dbReference type="InterPro" id="IPR007197">
    <property type="entry name" value="rSAM"/>
</dbReference>
<keyword evidence="5" id="KW-0949">S-adenosyl-L-methionine</keyword>
<dbReference type="InterPro" id="IPR006638">
    <property type="entry name" value="Elp3/MiaA/NifB-like_rSAM"/>
</dbReference>
<protein>
    <submittedName>
        <fullName evidence="11">B12-binding domain-containing radical SAM protein</fullName>
    </submittedName>
</protein>
<evidence type="ECO:0000313" key="11">
    <source>
        <dbReference type="EMBL" id="WFN37397.1"/>
    </source>
</evidence>
<feature type="domain" description="Radical SAM core" evidence="10">
    <location>
        <begin position="184"/>
        <end position="404"/>
    </location>
</feature>
<dbReference type="SFLD" id="SFLDG01082">
    <property type="entry name" value="B12-binding_domain_containing"/>
    <property type="match status" value="1"/>
</dbReference>
<dbReference type="SFLD" id="SFLDG01123">
    <property type="entry name" value="methyltransferase_(Class_B)"/>
    <property type="match status" value="1"/>
</dbReference>
<evidence type="ECO:0000256" key="2">
    <source>
        <dbReference type="ARBA" id="ARBA00010854"/>
    </source>
</evidence>
<keyword evidence="6" id="KW-0479">Metal-binding</keyword>
<dbReference type="GO" id="GO:0046872">
    <property type="term" value="F:metal ion binding"/>
    <property type="evidence" value="ECO:0007669"/>
    <property type="project" value="UniProtKB-KW"/>
</dbReference>
<dbReference type="GO" id="GO:0051539">
    <property type="term" value="F:4 iron, 4 sulfur cluster binding"/>
    <property type="evidence" value="ECO:0007669"/>
    <property type="project" value="UniProtKB-KW"/>
</dbReference>
<evidence type="ECO:0000256" key="5">
    <source>
        <dbReference type="ARBA" id="ARBA00022691"/>
    </source>
</evidence>
<dbReference type="Gene3D" id="3.40.50.280">
    <property type="entry name" value="Cobalamin-binding domain"/>
    <property type="match status" value="1"/>
</dbReference>
<dbReference type="SMART" id="SM00729">
    <property type="entry name" value="Elp3"/>
    <property type="match status" value="1"/>
</dbReference>
<dbReference type="SUPFAM" id="SSF52242">
    <property type="entry name" value="Cobalamin (vitamin B12)-binding domain"/>
    <property type="match status" value="1"/>
</dbReference>
<dbReference type="RefSeq" id="WP_278100236.1">
    <property type="nucleotide sequence ID" value="NZ_CP091092.1"/>
</dbReference>
<dbReference type="PANTHER" id="PTHR43409:SF7">
    <property type="entry name" value="BLL1977 PROTEIN"/>
    <property type="match status" value="1"/>
</dbReference>
<dbReference type="InterPro" id="IPR058240">
    <property type="entry name" value="rSAM_sf"/>
</dbReference>
<dbReference type="CDD" id="cd02068">
    <property type="entry name" value="radical_SAM_B12_BD"/>
    <property type="match status" value="1"/>
</dbReference>
<keyword evidence="12" id="KW-1185">Reference proteome</keyword>
<keyword evidence="8" id="KW-0411">Iron-sulfur</keyword>
<dbReference type="Proteomes" id="UP001218895">
    <property type="component" value="Chromosome"/>
</dbReference>
<sequence>MKDTKISLINLPRNSRYPQPPLGLASLAAVLEKEEFFSEIIDSNALNLSMDDIAEKTRNSDIVGISAMTPSINIAIILAKKIKELNPKAIVILGGPHPTILPEDTLRKSESIDLVIRGEGENTILEVAKSIENKKSFNNILGISYKLGNNIQNNPNRELISDLDSLPFLAYHLLPLKKYKFHPPHGRKRAHMAMLTSRGCPYKCTFCSKSVFGDIPRYQSPNRIVNEIEYLYDNFNVREIDFYDDTFTLRKERVIEFTQELKERNLDIEWTCEARVNLINQVLLNAMQKSGCYLVSFGIESGNQHILNTLNKKITLRQIRNAVEITHHAGIESVGYFMLGSPGETPDTIRNTIDFAKSLPLDYVQFSIATPFPGTAFYDEYIKSHAISENWEDFIYANLDSGKQPVFETELLSKNDLSMLNDQAYKEFYLRLSYFKQRIMSIHSLNDLRNNFGGAKMLINMIRR</sequence>
<keyword evidence="4" id="KW-0808">Transferase</keyword>
<dbReference type="Gene3D" id="3.80.30.20">
    <property type="entry name" value="tm_1862 like domain"/>
    <property type="match status" value="1"/>
</dbReference>
<evidence type="ECO:0000256" key="8">
    <source>
        <dbReference type="ARBA" id="ARBA00023014"/>
    </source>
</evidence>
<dbReference type="PANTHER" id="PTHR43409">
    <property type="entry name" value="ANAEROBIC MAGNESIUM-PROTOPORPHYRIN IX MONOMETHYL ESTER CYCLASE-RELATED"/>
    <property type="match status" value="1"/>
</dbReference>
<organism evidence="11 12">
    <name type="scientific">Methanomicrobium antiquum</name>
    <dbReference type="NCBI Taxonomy" id="487686"/>
    <lineage>
        <taxon>Archaea</taxon>
        <taxon>Methanobacteriati</taxon>
        <taxon>Methanobacteriota</taxon>
        <taxon>Stenosarchaea group</taxon>
        <taxon>Methanomicrobia</taxon>
        <taxon>Methanomicrobiales</taxon>
        <taxon>Methanomicrobiaceae</taxon>
        <taxon>Methanomicrobium</taxon>
    </lineage>
</organism>
<dbReference type="AlphaFoldDB" id="A0AAF0FRU2"/>
<keyword evidence="3" id="KW-0489">Methyltransferase</keyword>
<dbReference type="GeneID" id="79949353"/>
<keyword evidence="7" id="KW-0408">Iron</keyword>
<dbReference type="InterPro" id="IPR034466">
    <property type="entry name" value="Methyltransferase_Class_B"/>
</dbReference>
<dbReference type="KEGG" id="manq:L1994_03120"/>
<dbReference type="EMBL" id="CP091092">
    <property type="protein sequence ID" value="WFN37397.1"/>
    <property type="molecule type" value="Genomic_DNA"/>
</dbReference>
<dbReference type="GO" id="GO:0031419">
    <property type="term" value="F:cobalamin binding"/>
    <property type="evidence" value="ECO:0007669"/>
    <property type="project" value="InterPro"/>
</dbReference>
<dbReference type="InterPro" id="IPR023404">
    <property type="entry name" value="rSAM_horseshoe"/>
</dbReference>
<dbReference type="InterPro" id="IPR051198">
    <property type="entry name" value="BchE-like"/>
</dbReference>
<dbReference type="InterPro" id="IPR006158">
    <property type="entry name" value="Cobalamin-bd"/>
</dbReference>
<dbReference type="PROSITE" id="PS51332">
    <property type="entry name" value="B12_BINDING"/>
    <property type="match status" value="1"/>
</dbReference>
<dbReference type="SFLD" id="SFLDS00029">
    <property type="entry name" value="Radical_SAM"/>
    <property type="match status" value="1"/>
</dbReference>
<evidence type="ECO:0000256" key="7">
    <source>
        <dbReference type="ARBA" id="ARBA00023004"/>
    </source>
</evidence>
<comment type="similarity">
    <text evidence="2">Belongs to the methylamine corrinoid protein family.</text>
</comment>
<evidence type="ECO:0000256" key="4">
    <source>
        <dbReference type="ARBA" id="ARBA00022679"/>
    </source>
</evidence>
<proteinExistence type="inferred from homology"/>
<gene>
    <name evidence="11" type="ORF">L1994_03120</name>
</gene>
<dbReference type="Pfam" id="PF04055">
    <property type="entry name" value="Radical_SAM"/>
    <property type="match status" value="1"/>
</dbReference>
<reference evidence="11" key="1">
    <citation type="submission" date="2022-01" db="EMBL/GenBank/DDBJ databases">
        <title>Complete genome of Methanomicrobium antiquum DSM 21220.</title>
        <authorList>
            <person name="Chen S.-C."/>
            <person name="You Y.-T."/>
            <person name="Zhou Y.-Z."/>
            <person name="Lai M.-C."/>
        </authorList>
    </citation>
    <scope>NUCLEOTIDE SEQUENCE</scope>
    <source>
        <strain evidence="11">DSM 21220</strain>
    </source>
</reference>
<name>A0AAF0FRU2_9EURY</name>
<evidence type="ECO:0000256" key="1">
    <source>
        <dbReference type="ARBA" id="ARBA00001966"/>
    </source>
</evidence>
<dbReference type="InterPro" id="IPR036724">
    <property type="entry name" value="Cobalamin-bd_sf"/>
</dbReference>
<dbReference type="CDD" id="cd01335">
    <property type="entry name" value="Radical_SAM"/>
    <property type="match status" value="1"/>
</dbReference>
<dbReference type="SUPFAM" id="SSF102114">
    <property type="entry name" value="Radical SAM enzymes"/>
    <property type="match status" value="1"/>
</dbReference>
<dbReference type="GO" id="GO:0003824">
    <property type="term" value="F:catalytic activity"/>
    <property type="evidence" value="ECO:0007669"/>
    <property type="project" value="InterPro"/>
</dbReference>
<evidence type="ECO:0000259" key="9">
    <source>
        <dbReference type="PROSITE" id="PS51332"/>
    </source>
</evidence>
<dbReference type="Pfam" id="PF02310">
    <property type="entry name" value="B12-binding"/>
    <property type="match status" value="1"/>
</dbReference>